<gene>
    <name evidence="1" type="ORF">EJ995_04095</name>
</gene>
<dbReference type="EMBL" id="CP034549">
    <property type="protein sequence ID" value="AZQ43453.1"/>
    <property type="molecule type" value="Genomic_DNA"/>
</dbReference>
<dbReference type="KEGG" id="noj:EJ995_04095"/>
<evidence type="ECO:0000313" key="2">
    <source>
        <dbReference type="Proteomes" id="UP000279600"/>
    </source>
</evidence>
<dbReference type="OrthoDB" id="1442370at2"/>
<organism evidence="1 2">
    <name type="scientific">Nonlabens ponticola</name>
    <dbReference type="NCBI Taxonomy" id="2496866"/>
    <lineage>
        <taxon>Bacteria</taxon>
        <taxon>Pseudomonadati</taxon>
        <taxon>Bacteroidota</taxon>
        <taxon>Flavobacteriia</taxon>
        <taxon>Flavobacteriales</taxon>
        <taxon>Flavobacteriaceae</taxon>
        <taxon>Nonlabens</taxon>
    </lineage>
</organism>
<protein>
    <submittedName>
        <fullName evidence="1">Thymidylate synthase</fullName>
    </submittedName>
</protein>
<keyword evidence="2" id="KW-1185">Reference proteome</keyword>
<dbReference type="RefSeq" id="WP_126445873.1">
    <property type="nucleotide sequence ID" value="NZ_CP034549.1"/>
</dbReference>
<name>A0A3S9MWG3_9FLAO</name>
<reference evidence="1 2" key="1">
    <citation type="submission" date="2018-12" db="EMBL/GenBank/DDBJ databases">
        <title>Complete genome of Nonlabens sp. MJ115.</title>
        <authorList>
            <person name="Choi H.S."/>
            <person name="Jung J."/>
        </authorList>
    </citation>
    <scope>NUCLEOTIDE SEQUENCE [LARGE SCALE GENOMIC DNA]</scope>
    <source>
        <strain evidence="1 2">MJ115</strain>
    </source>
</reference>
<accession>A0A3S9MWG3</accession>
<sequence>MKPNKTIEYHFGKVEYYDHYVIGRVNQDHTVDTAVAKAILTDLNSHYGKEPFVYISNRAFHHDVDISVYKLVNPRRIIGIAIITPNRHEIIPKASQEQAAYEGSFGIFPNEESAVSWAQSFFEDDDS</sequence>
<dbReference type="Proteomes" id="UP000279600">
    <property type="component" value="Chromosome"/>
</dbReference>
<evidence type="ECO:0000313" key="1">
    <source>
        <dbReference type="EMBL" id="AZQ43453.1"/>
    </source>
</evidence>
<proteinExistence type="predicted"/>
<dbReference type="AlphaFoldDB" id="A0A3S9MWG3"/>